<dbReference type="PANTHER" id="PTHR32308:SF10">
    <property type="entry name" value="CITRATE LYASE SUBUNIT BETA"/>
    <property type="match status" value="1"/>
</dbReference>
<proteinExistence type="predicted"/>
<evidence type="ECO:0000313" key="9">
    <source>
        <dbReference type="Proteomes" id="UP000460221"/>
    </source>
</evidence>
<name>A0A7K1FHT6_9ACTN</name>
<dbReference type="GO" id="GO:0016829">
    <property type="term" value="F:lyase activity"/>
    <property type="evidence" value="ECO:0007669"/>
    <property type="project" value="UniProtKB-KW"/>
</dbReference>
<keyword evidence="2 5" id="KW-0479">Metal-binding</keyword>
<accession>A0A7K1FHT6</accession>
<feature type="binding site" evidence="5">
    <location>
        <position position="189"/>
    </location>
    <ligand>
        <name>Mg(2+)</name>
        <dbReference type="ChEBI" id="CHEBI:18420"/>
    </ligand>
</feature>
<dbReference type="PANTHER" id="PTHR32308">
    <property type="entry name" value="LYASE BETA SUBUNIT, PUTATIVE (AFU_ORTHOLOGUE AFUA_4G13030)-RELATED"/>
    <property type="match status" value="1"/>
</dbReference>
<dbReference type="InterPro" id="IPR040442">
    <property type="entry name" value="Pyrv_kinase-like_dom_sf"/>
</dbReference>
<protein>
    <submittedName>
        <fullName evidence="8">CoA ester lyase</fullName>
    </submittedName>
</protein>
<organism evidence="8 9">
    <name type="scientific">Nakamurella alba</name>
    <dbReference type="NCBI Taxonomy" id="2665158"/>
    <lineage>
        <taxon>Bacteria</taxon>
        <taxon>Bacillati</taxon>
        <taxon>Actinomycetota</taxon>
        <taxon>Actinomycetes</taxon>
        <taxon>Nakamurellales</taxon>
        <taxon>Nakamurellaceae</taxon>
        <taxon>Nakamurella</taxon>
    </lineage>
</organism>
<keyword evidence="9" id="KW-1185">Reference proteome</keyword>
<dbReference type="GO" id="GO:0000287">
    <property type="term" value="F:magnesium ion binding"/>
    <property type="evidence" value="ECO:0007669"/>
    <property type="project" value="TreeGrafter"/>
</dbReference>
<dbReference type="AlphaFoldDB" id="A0A7K1FHT6"/>
<evidence type="ECO:0000256" key="1">
    <source>
        <dbReference type="ARBA" id="ARBA00001946"/>
    </source>
</evidence>
<dbReference type="InterPro" id="IPR015813">
    <property type="entry name" value="Pyrv/PenolPyrv_kinase-like_dom"/>
</dbReference>
<evidence type="ECO:0000256" key="5">
    <source>
        <dbReference type="PIRSR" id="PIRSR015582-2"/>
    </source>
</evidence>
<dbReference type="InterPro" id="IPR005000">
    <property type="entry name" value="Aldolase/citrate-lyase_domain"/>
</dbReference>
<feature type="binding site" evidence="4">
    <location>
        <position position="106"/>
    </location>
    <ligand>
        <name>substrate</name>
    </ligand>
</feature>
<evidence type="ECO:0000259" key="7">
    <source>
        <dbReference type="Pfam" id="PF03328"/>
    </source>
</evidence>
<evidence type="ECO:0000256" key="3">
    <source>
        <dbReference type="ARBA" id="ARBA00022842"/>
    </source>
</evidence>
<dbReference type="InterPro" id="IPR011206">
    <property type="entry name" value="Citrate_lyase_beta/mcl1/mcl2"/>
</dbReference>
<feature type="binding site" evidence="4">
    <location>
        <position position="163"/>
    </location>
    <ligand>
        <name>substrate</name>
    </ligand>
</feature>
<sequence>MPAATTARTAAGSWTGPSPPWWLEEGPGGGGGGIDRAPRGGPVNDLGGVAALFVPGNRPDRFAKAGAAGDVVVLDLEDAVPDDEKDAALLHVLDALGTGGMRAVVRMVAPTDSCAEHQLRELAARAGPNLQGVMIPKADDASAVSAISAQLAAVGVPVVPLIETAAGVMAAREVAAVPGVRRIALGLLDLAAELGVESDSPALDHARAAVVFASAAAGLTPPWDSPSPDINDLDAVRRAACRGRAWGFGGALCIHPAQVGVVRESYEPSAEETRWAMSVVSAGDAAVQVDGRMVDRPVVERARRILDRSRRELR</sequence>
<dbReference type="Proteomes" id="UP000460221">
    <property type="component" value="Unassembled WGS sequence"/>
</dbReference>
<keyword evidence="3 5" id="KW-0460">Magnesium</keyword>
<evidence type="ECO:0000313" key="8">
    <source>
        <dbReference type="EMBL" id="MTD12434.1"/>
    </source>
</evidence>
<dbReference type="EMBL" id="WLYK01000001">
    <property type="protein sequence ID" value="MTD12434.1"/>
    <property type="molecule type" value="Genomic_DNA"/>
</dbReference>
<dbReference type="SUPFAM" id="SSF51621">
    <property type="entry name" value="Phosphoenolpyruvate/pyruvate domain"/>
    <property type="match status" value="1"/>
</dbReference>
<gene>
    <name evidence="8" type="ORF">GIS00_00560</name>
</gene>
<evidence type="ECO:0000256" key="2">
    <source>
        <dbReference type="ARBA" id="ARBA00022723"/>
    </source>
</evidence>
<reference evidence="8 9" key="1">
    <citation type="submission" date="2019-11" db="EMBL/GenBank/DDBJ databases">
        <authorList>
            <person name="Jiang L.-Q."/>
        </authorList>
    </citation>
    <scope>NUCLEOTIDE SEQUENCE [LARGE SCALE GENOMIC DNA]</scope>
    <source>
        <strain evidence="8 9">YIM 132087</strain>
    </source>
</reference>
<feature type="region of interest" description="Disordered" evidence="6">
    <location>
        <begin position="1"/>
        <end position="41"/>
    </location>
</feature>
<keyword evidence="8" id="KW-0456">Lyase</keyword>
<comment type="cofactor">
    <cofactor evidence="1">
        <name>Mg(2+)</name>
        <dbReference type="ChEBI" id="CHEBI:18420"/>
    </cofactor>
</comment>
<dbReference type="Pfam" id="PF03328">
    <property type="entry name" value="HpcH_HpaI"/>
    <property type="match status" value="1"/>
</dbReference>
<comment type="caution">
    <text evidence="8">The sequence shown here is derived from an EMBL/GenBank/DDBJ whole genome shotgun (WGS) entry which is preliminary data.</text>
</comment>
<evidence type="ECO:0000256" key="6">
    <source>
        <dbReference type="SAM" id="MobiDB-lite"/>
    </source>
</evidence>
<feature type="binding site" evidence="5">
    <location>
        <position position="163"/>
    </location>
    <ligand>
        <name>Mg(2+)</name>
        <dbReference type="ChEBI" id="CHEBI:18420"/>
    </ligand>
</feature>
<feature type="domain" description="HpcH/HpaI aldolase/citrate lyase" evidence="7">
    <location>
        <begin position="51"/>
        <end position="256"/>
    </location>
</feature>
<dbReference type="Gene3D" id="3.20.20.60">
    <property type="entry name" value="Phosphoenolpyruvate-binding domains"/>
    <property type="match status" value="1"/>
</dbReference>
<dbReference type="PIRSF" id="PIRSF015582">
    <property type="entry name" value="Cit_lyase_B"/>
    <property type="match status" value="1"/>
</dbReference>
<dbReference type="GO" id="GO:0006107">
    <property type="term" value="P:oxaloacetate metabolic process"/>
    <property type="evidence" value="ECO:0007669"/>
    <property type="project" value="TreeGrafter"/>
</dbReference>
<evidence type="ECO:0000256" key="4">
    <source>
        <dbReference type="PIRSR" id="PIRSR015582-1"/>
    </source>
</evidence>